<organism evidence="7 8">
    <name type="scientific">Acanthosepion pharaonis</name>
    <name type="common">Pharaoh cuttlefish</name>
    <name type="synonym">Sepia pharaonis</name>
    <dbReference type="NCBI Taxonomy" id="158019"/>
    <lineage>
        <taxon>Eukaryota</taxon>
        <taxon>Metazoa</taxon>
        <taxon>Spiralia</taxon>
        <taxon>Lophotrochozoa</taxon>
        <taxon>Mollusca</taxon>
        <taxon>Cephalopoda</taxon>
        <taxon>Coleoidea</taxon>
        <taxon>Decapodiformes</taxon>
        <taxon>Sepiida</taxon>
        <taxon>Sepiina</taxon>
        <taxon>Sepiidae</taxon>
        <taxon>Acanthosepion</taxon>
    </lineage>
</organism>
<dbReference type="InterPro" id="IPR018801">
    <property type="entry name" value="TM129"/>
</dbReference>
<evidence type="ECO:0000256" key="2">
    <source>
        <dbReference type="ARBA" id="ARBA00007332"/>
    </source>
</evidence>
<keyword evidence="8" id="KW-1185">Reference proteome</keyword>
<keyword evidence="5 6" id="KW-0472">Membrane</keyword>
<dbReference type="EC" id="2.3.2.27" evidence="7"/>
<dbReference type="AlphaFoldDB" id="A0A812CP93"/>
<evidence type="ECO:0000313" key="7">
    <source>
        <dbReference type="EMBL" id="CAE1277836.1"/>
    </source>
</evidence>
<dbReference type="PANTHER" id="PTHR31322">
    <property type="entry name" value="E3 UBIQUITIN-PROTEIN LIGASE TM129"/>
    <property type="match status" value="1"/>
</dbReference>
<comment type="caution">
    <text evidence="7">The sequence shown here is derived from an EMBL/GenBank/DDBJ whole genome shotgun (WGS) entry which is preliminary data.</text>
</comment>
<evidence type="ECO:0000256" key="6">
    <source>
        <dbReference type="SAM" id="Phobius"/>
    </source>
</evidence>
<dbReference type="OrthoDB" id="10055027at2759"/>
<dbReference type="EMBL" id="CAHIKZ030001946">
    <property type="protein sequence ID" value="CAE1277836.1"/>
    <property type="molecule type" value="Genomic_DNA"/>
</dbReference>
<feature type="transmembrane region" description="Helical" evidence="6">
    <location>
        <begin position="97"/>
        <end position="118"/>
    </location>
</feature>
<reference evidence="7" key="1">
    <citation type="submission" date="2021-01" db="EMBL/GenBank/DDBJ databases">
        <authorList>
            <person name="Li R."/>
            <person name="Bekaert M."/>
        </authorList>
    </citation>
    <scope>NUCLEOTIDE SEQUENCE</scope>
    <source>
        <strain evidence="7">Farmed</strain>
    </source>
</reference>
<keyword evidence="4 6" id="KW-1133">Transmembrane helix</keyword>
<sequence length="392" mass="44595">MDNPELTAYMFYTLLYAFFSVCVVAPPSELVSAGLTVQNLFSSYLGSQELHFILYHMRRTSVTLVVHSLIPLGYYIGFGCCLQENHLFEWEYLQTEWKIYLSLAFLCPITTITIFYCWSLNNWEQHPIAKHLSYIASEGTTWRDVADSINQEFRRVDKFTSGPHSRQVIITDSWVMKTSTYHVYVAHQNDIDLTLSGTEEHDLSYETSISAVQYLNITVTPINPAIKPFIIRLNSVEYGELREKLTGPIQNVRNVVIRLSLSDQFLVAFREEVKKNLPFILPPGMEVDTCVGCMQKQADVKLQKLCADVQDEQCSQCYCRPMWCLDCMGKWFASRQDQQTPQLCSLAILLEVQVSLSLSLSLSIAMQGASGEKGIHSLANCDLNSIRATDKI</sequence>
<feature type="transmembrane region" description="Helical" evidence="6">
    <location>
        <begin position="60"/>
        <end position="77"/>
    </location>
</feature>
<protein>
    <submittedName>
        <fullName evidence="7">TMEM129</fullName>
        <ecNumber evidence="7">2.3.2.27</ecNumber>
    </submittedName>
</protein>
<dbReference type="GO" id="GO:0061630">
    <property type="term" value="F:ubiquitin protein ligase activity"/>
    <property type="evidence" value="ECO:0007669"/>
    <property type="project" value="UniProtKB-EC"/>
</dbReference>
<feature type="transmembrane region" description="Helical" evidence="6">
    <location>
        <begin position="6"/>
        <end position="25"/>
    </location>
</feature>
<keyword evidence="7" id="KW-0808">Transferase</keyword>
<evidence type="ECO:0000313" key="8">
    <source>
        <dbReference type="Proteomes" id="UP000597762"/>
    </source>
</evidence>
<evidence type="ECO:0000256" key="3">
    <source>
        <dbReference type="ARBA" id="ARBA00022692"/>
    </source>
</evidence>
<keyword evidence="7" id="KW-0012">Acyltransferase</keyword>
<dbReference type="GO" id="GO:0016567">
    <property type="term" value="P:protein ubiquitination"/>
    <property type="evidence" value="ECO:0007669"/>
    <property type="project" value="InterPro"/>
</dbReference>
<dbReference type="PANTHER" id="PTHR31322:SF2">
    <property type="entry name" value="E3 UBIQUITIN-PROTEIN LIGASE TM129"/>
    <property type="match status" value="1"/>
</dbReference>
<dbReference type="Proteomes" id="UP000597762">
    <property type="component" value="Unassembled WGS sequence"/>
</dbReference>
<evidence type="ECO:0000256" key="4">
    <source>
        <dbReference type="ARBA" id="ARBA00022989"/>
    </source>
</evidence>
<accession>A0A812CP93</accession>
<comment type="similarity">
    <text evidence="2">Belongs to the TMEM129 family.</text>
</comment>
<comment type="subcellular location">
    <subcellularLocation>
        <location evidence="1">Membrane</location>
        <topology evidence="1">Multi-pass membrane protein</topology>
    </subcellularLocation>
</comment>
<keyword evidence="3 6" id="KW-0812">Transmembrane</keyword>
<proteinExistence type="inferred from homology"/>
<evidence type="ECO:0000256" key="5">
    <source>
        <dbReference type="ARBA" id="ARBA00023136"/>
    </source>
</evidence>
<evidence type="ECO:0000256" key="1">
    <source>
        <dbReference type="ARBA" id="ARBA00004141"/>
    </source>
</evidence>
<dbReference type="GO" id="GO:0005783">
    <property type="term" value="C:endoplasmic reticulum"/>
    <property type="evidence" value="ECO:0007669"/>
    <property type="project" value="TreeGrafter"/>
</dbReference>
<gene>
    <name evidence="7" type="ORF">SPHA_40911</name>
</gene>
<dbReference type="GO" id="GO:0016020">
    <property type="term" value="C:membrane"/>
    <property type="evidence" value="ECO:0007669"/>
    <property type="project" value="UniProtKB-SubCell"/>
</dbReference>
<name>A0A812CP93_ACAPH</name>
<dbReference type="Pfam" id="PF10272">
    <property type="entry name" value="Tmpp129"/>
    <property type="match status" value="1"/>
</dbReference>